<dbReference type="RefSeq" id="WP_078713892.1">
    <property type="nucleotide sequence ID" value="NZ_FUYG01000003.1"/>
</dbReference>
<evidence type="ECO:0000313" key="4">
    <source>
        <dbReference type="Proteomes" id="UP000189735"/>
    </source>
</evidence>
<feature type="compositionally biased region" description="Low complexity" evidence="1">
    <location>
        <begin position="53"/>
        <end position="68"/>
    </location>
</feature>
<keyword evidence="2" id="KW-0812">Transmembrane</keyword>
<organism evidence="3 4">
    <name type="scientific">Agreia bicolorata</name>
    <dbReference type="NCBI Taxonomy" id="110935"/>
    <lineage>
        <taxon>Bacteria</taxon>
        <taxon>Bacillati</taxon>
        <taxon>Actinomycetota</taxon>
        <taxon>Actinomycetes</taxon>
        <taxon>Micrococcales</taxon>
        <taxon>Microbacteriaceae</taxon>
        <taxon>Agreia</taxon>
    </lineage>
</organism>
<evidence type="ECO:0000313" key="3">
    <source>
        <dbReference type="EMBL" id="SKA91345.1"/>
    </source>
</evidence>
<dbReference type="AlphaFoldDB" id="A0A1T4XQH3"/>
<sequence length="177" mass="17734">MTDPNTPSTEGTPSVPPLPPTAPSTPPAPSYGAPSAPPAPPAPPAYTPPAEPSTPSYGAPSYQQAPPANPYAQAPNAAPYGQPYSPVAAAPKTLSLIGMIAGIVGVVISLFGAGFGLIFSIGAVVLGFLGKKREPAAKGFWLTAIITGFVGIGVSVIWGIVWVLIFATAASSGYSSY</sequence>
<accession>A0A1T4XQH3</accession>
<evidence type="ECO:0000256" key="1">
    <source>
        <dbReference type="SAM" id="MobiDB-lite"/>
    </source>
</evidence>
<feature type="transmembrane region" description="Helical" evidence="2">
    <location>
        <begin position="96"/>
        <end position="129"/>
    </location>
</feature>
<gene>
    <name evidence="3" type="ORF">SAMN06295879_1477</name>
</gene>
<protein>
    <recommendedName>
        <fullName evidence="5">DUF4190 domain-containing protein</fullName>
    </recommendedName>
</protein>
<feature type="region of interest" description="Disordered" evidence="1">
    <location>
        <begin position="1"/>
        <end position="68"/>
    </location>
</feature>
<feature type="compositionally biased region" description="Pro residues" evidence="1">
    <location>
        <begin position="14"/>
        <end position="52"/>
    </location>
</feature>
<dbReference type="EMBL" id="FUYG01000003">
    <property type="protein sequence ID" value="SKA91345.1"/>
    <property type="molecule type" value="Genomic_DNA"/>
</dbReference>
<keyword evidence="2" id="KW-0472">Membrane</keyword>
<keyword evidence="2" id="KW-1133">Transmembrane helix</keyword>
<dbReference type="Proteomes" id="UP000189735">
    <property type="component" value="Unassembled WGS sequence"/>
</dbReference>
<evidence type="ECO:0008006" key="5">
    <source>
        <dbReference type="Google" id="ProtNLM"/>
    </source>
</evidence>
<proteinExistence type="predicted"/>
<feature type="transmembrane region" description="Helical" evidence="2">
    <location>
        <begin position="141"/>
        <end position="167"/>
    </location>
</feature>
<evidence type="ECO:0000256" key="2">
    <source>
        <dbReference type="SAM" id="Phobius"/>
    </source>
</evidence>
<reference evidence="4" key="1">
    <citation type="submission" date="2017-02" db="EMBL/GenBank/DDBJ databases">
        <authorList>
            <person name="Varghese N."/>
            <person name="Submissions S."/>
        </authorList>
    </citation>
    <scope>NUCLEOTIDE SEQUENCE [LARGE SCALE GENOMIC DNA]</scope>
    <source>
        <strain evidence="4">VKM Ac-2052</strain>
    </source>
</reference>
<name>A0A1T4XQH3_9MICO</name>